<evidence type="ECO:0008006" key="4">
    <source>
        <dbReference type="Google" id="ProtNLM"/>
    </source>
</evidence>
<protein>
    <recommendedName>
        <fullName evidence="4">MADS-box domain-containing protein</fullName>
    </recommendedName>
</protein>
<feature type="region of interest" description="Disordered" evidence="1">
    <location>
        <begin position="215"/>
        <end position="273"/>
    </location>
</feature>
<evidence type="ECO:0000313" key="3">
    <source>
        <dbReference type="Proteomes" id="UP000245956"/>
    </source>
</evidence>
<accession>A0A2U3DRR6</accession>
<feature type="region of interest" description="Disordered" evidence="1">
    <location>
        <begin position="116"/>
        <end position="187"/>
    </location>
</feature>
<feature type="compositionally biased region" description="Polar residues" evidence="1">
    <location>
        <begin position="123"/>
        <end position="144"/>
    </location>
</feature>
<comment type="caution">
    <text evidence="2">The sequence shown here is derived from an EMBL/GenBank/DDBJ whole genome shotgun (WGS) entry which is preliminary data.</text>
</comment>
<dbReference type="AlphaFoldDB" id="A0A2U3DRR6"/>
<dbReference type="Proteomes" id="UP000245956">
    <property type="component" value="Unassembled WGS sequence"/>
</dbReference>
<proteinExistence type="predicted"/>
<organism evidence="2 3">
    <name type="scientific">Purpureocillium lilacinum</name>
    <name type="common">Paecilomyces lilacinus</name>
    <dbReference type="NCBI Taxonomy" id="33203"/>
    <lineage>
        <taxon>Eukaryota</taxon>
        <taxon>Fungi</taxon>
        <taxon>Dikarya</taxon>
        <taxon>Ascomycota</taxon>
        <taxon>Pezizomycotina</taxon>
        <taxon>Sordariomycetes</taxon>
        <taxon>Hypocreomycetidae</taxon>
        <taxon>Hypocreales</taxon>
        <taxon>Ophiocordycipitaceae</taxon>
        <taxon>Purpureocillium</taxon>
    </lineage>
</organism>
<evidence type="ECO:0000256" key="1">
    <source>
        <dbReference type="SAM" id="MobiDB-lite"/>
    </source>
</evidence>
<evidence type="ECO:0000313" key="2">
    <source>
        <dbReference type="EMBL" id="PWI64947.1"/>
    </source>
</evidence>
<gene>
    <name evidence="2" type="ORF">PCL_08398</name>
</gene>
<dbReference type="EMBL" id="LCWV01000041">
    <property type="protein sequence ID" value="PWI64947.1"/>
    <property type="molecule type" value="Genomic_DNA"/>
</dbReference>
<feature type="compositionally biased region" description="Basic and acidic residues" evidence="1">
    <location>
        <begin position="239"/>
        <end position="251"/>
    </location>
</feature>
<feature type="compositionally biased region" description="Low complexity" evidence="1">
    <location>
        <begin position="172"/>
        <end position="184"/>
    </location>
</feature>
<reference evidence="2 3" key="1">
    <citation type="journal article" date="2016" name="Front. Microbiol.">
        <title>Genome and transcriptome sequences reveal the specific parasitism of the nematophagous Purpureocillium lilacinum 36-1.</title>
        <authorList>
            <person name="Xie J."/>
            <person name="Li S."/>
            <person name="Mo C."/>
            <person name="Xiao X."/>
            <person name="Peng D."/>
            <person name="Wang G."/>
            <person name="Xiao Y."/>
        </authorList>
    </citation>
    <scope>NUCLEOTIDE SEQUENCE [LARGE SCALE GENOMIC DNA]</scope>
    <source>
        <strain evidence="2 3">36-1</strain>
    </source>
</reference>
<name>A0A2U3DRR6_PURLI</name>
<sequence length="273" mass="29395">MSRRALETRSTGLFKKGNALFRLQRPKVAVFVVSDEGLAQGYVSHAAQDWPEMHQAIQMLNVPHLHMLGPDNFETVADRQRGPSASFSMSGLATPPSTCDSSDSDRIMAEMLASVLDGPSGEPDQTISDNGSMATSTYDEQTGMSAHHVPRRVGDRPIPSLQHSPEPHALKSMQSSSNSGSASSLHLPAGPCGVHTLSGASEPTFRGRVPEAAMIGKMPSSRQAWLSGAADAGSRRRKASDESERGTGTRKRDSKRRRIVTRSQGDGDLLRQH</sequence>